<evidence type="ECO:0000256" key="11">
    <source>
        <dbReference type="ARBA" id="ARBA00034050"/>
    </source>
</evidence>
<evidence type="ECO:0000256" key="6">
    <source>
        <dbReference type="ARBA" id="ARBA00022525"/>
    </source>
</evidence>
<dbReference type="Proteomes" id="UP000308652">
    <property type="component" value="Unassembled WGS sequence"/>
</dbReference>
<evidence type="ECO:0000256" key="2">
    <source>
        <dbReference type="ARBA" id="ARBA00004613"/>
    </source>
</evidence>
<name>A0A5C3M692_9AGAR</name>
<evidence type="ECO:0000259" key="16">
    <source>
        <dbReference type="PROSITE" id="PS00624"/>
    </source>
</evidence>
<comment type="catalytic activity">
    <reaction evidence="11">
        <text>a pyranoside + acceptor = a pyranosid-3-ulose + reduced acceptor.</text>
        <dbReference type="EC" id="1.1.99.29"/>
    </reaction>
</comment>
<comment type="subunit">
    <text evidence="4">Monomer.</text>
</comment>
<dbReference type="EC" id="1.1.99.29" evidence="5"/>
<dbReference type="PROSITE" id="PS00623">
    <property type="entry name" value="GMC_OXRED_1"/>
    <property type="match status" value="1"/>
</dbReference>
<dbReference type="SUPFAM" id="SSF54373">
    <property type="entry name" value="FAD-linked reductases, C-terminal domain"/>
    <property type="match status" value="1"/>
</dbReference>
<keyword evidence="6" id="KW-0964">Secreted</keyword>
<dbReference type="OrthoDB" id="269227at2759"/>
<evidence type="ECO:0000256" key="10">
    <source>
        <dbReference type="ARBA" id="ARBA00034029"/>
    </source>
</evidence>
<feature type="domain" description="Glucose-methanol-choline oxidoreductase N-terminal" evidence="15">
    <location>
        <begin position="90"/>
        <end position="113"/>
    </location>
</feature>
<dbReference type="AlphaFoldDB" id="A0A5C3M692"/>
<reference evidence="17 18" key="1">
    <citation type="journal article" date="2019" name="Nat. Ecol. Evol.">
        <title>Megaphylogeny resolves global patterns of mushroom evolution.</title>
        <authorList>
            <person name="Varga T."/>
            <person name="Krizsan K."/>
            <person name="Foldi C."/>
            <person name="Dima B."/>
            <person name="Sanchez-Garcia M."/>
            <person name="Sanchez-Ramirez S."/>
            <person name="Szollosi G.J."/>
            <person name="Szarkandi J.G."/>
            <person name="Papp V."/>
            <person name="Albert L."/>
            <person name="Andreopoulos W."/>
            <person name="Angelini C."/>
            <person name="Antonin V."/>
            <person name="Barry K.W."/>
            <person name="Bougher N.L."/>
            <person name="Buchanan P."/>
            <person name="Buyck B."/>
            <person name="Bense V."/>
            <person name="Catcheside P."/>
            <person name="Chovatia M."/>
            <person name="Cooper J."/>
            <person name="Damon W."/>
            <person name="Desjardin D."/>
            <person name="Finy P."/>
            <person name="Geml J."/>
            <person name="Haridas S."/>
            <person name="Hughes K."/>
            <person name="Justo A."/>
            <person name="Karasinski D."/>
            <person name="Kautmanova I."/>
            <person name="Kiss B."/>
            <person name="Kocsube S."/>
            <person name="Kotiranta H."/>
            <person name="LaButti K.M."/>
            <person name="Lechner B.E."/>
            <person name="Liimatainen K."/>
            <person name="Lipzen A."/>
            <person name="Lukacs Z."/>
            <person name="Mihaltcheva S."/>
            <person name="Morgado L.N."/>
            <person name="Niskanen T."/>
            <person name="Noordeloos M.E."/>
            <person name="Ohm R.A."/>
            <person name="Ortiz-Santana B."/>
            <person name="Ovrebo C."/>
            <person name="Racz N."/>
            <person name="Riley R."/>
            <person name="Savchenko A."/>
            <person name="Shiryaev A."/>
            <person name="Soop K."/>
            <person name="Spirin V."/>
            <person name="Szebenyi C."/>
            <person name="Tomsovsky M."/>
            <person name="Tulloss R.E."/>
            <person name="Uehling J."/>
            <person name="Grigoriev I.V."/>
            <person name="Vagvolgyi C."/>
            <person name="Papp T."/>
            <person name="Martin F.M."/>
            <person name="Miettinen O."/>
            <person name="Hibbett D.S."/>
            <person name="Nagy L.G."/>
        </authorList>
    </citation>
    <scope>NUCLEOTIDE SEQUENCE [LARGE SCALE GENOMIC DNA]</scope>
    <source>
        <strain evidence="17 18">CBS 166.37</strain>
    </source>
</reference>
<evidence type="ECO:0000256" key="5">
    <source>
        <dbReference type="ARBA" id="ARBA00013177"/>
    </source>
</evidence>
<dbReference type="Pfam" id="PF00732">
    <property type="entry name" value="GMC_oxred_N"/>
    <property type="match status" value="1"/>
</dbReference>
<keyword evidence="13 14" id="KW-0274">FAD</keyword>
<comment type="cofactor">
    <cofactor evidence="1 13">
        <name>FAD</name>
        <dbReference type="ChEBI" id="CHEBI:57692"/>
    </cofactor>
</comment>
<dbReference type="STRING" id="68775.A0A5C3M692"/>
<dbReference type="Gene3D" id="3.50.50.60">
    <property type="entry name" value="FAD/NAD(P)-binding domain"/>
    <property type="match status" value="1"/>
</dbReference>
<dbReference type="PANTHER" id="PTHR11552">
    <property type="entry name" value="GLUCOSE-METHANOL-CHOLINE GMC OXIDOREDUCTASE"/>
    <property type="match status" value="1"/>
</dbReference>
<comment type="function">
    <text evidence="7">Catalyzes the single-oxidation or sequential double oxidation reaction of carbohydrates primarily at carbon-2 and/or carbon-3 with the concomitant reduction of the flavin. The enzyme exhibits a broad sugar substrate specificity, oxidizing different aldopyranoses to the corresponding C-1, C-2, C-3 or C-1,2, C-2,3 and C-3,4 (di)dehydro sugars with substrate-specific regioselectivity. Accepts only a narrow range of electron acceptors such as substituted benzoquinones and complexed metal ions and reacts extremely slowly with O(2) as acceptor. May play a role in the natural recycling of plant matter by oxidizing all major monosaccharides in lignocellulose and by reducing quinone compounds or reactive radical species generated during lignin depolymerization.</text>
</comment>
<evidence type="ECO:0000256" key="4">
    <source>
        <dbReference type="ARBA" id="ARBA00011245"/>
    </source>
</evidence>
<evidence type="ECO:0000256" key="3">
    <source>
        <dbReference type="ARBA" id="ARBA00010790"/>
    </source>
</evidence>
<comment type="catalytic activity">
    <reaction evidence="10">
        <text>pyranose + acceptor = pyranos-3-ulose + reduced acceptor.</text>
        <dbReference type="EC" id="1.1.99.29"/>
    </reaction>
</comment>
<evidence type="ECO:0000256" key="14">
    <source>
        <dbReference type="RuleBase" id="RU003968"/>
    </source>
</evidence>
<evidence type="ECO:0000256" key="8">
    <source>
        <dbReference type="ARBA" id="ARBA00033986"/>
    </source>
</evidence>
<proteinExistence type="inferred from homology"/>
<dbReference type="InterPro" id="IPR036188">
    <property type="entry name" value="FAD/NAD-bd_sf"/>
</dbReference>
<evidence type="ECO:0000256" key="12">
    <source>
        <dbReference type="ARBA" id="ARBA00034059"/>
    </source>
</evidence>
<comment type="catalytic activity">
    <reaction evidence="9">
        <text>pyranose + acceptor = pyranos-2,3-diulose + reduced acceptor.</text>
        <dbReference type="EC" id="1.1.99.29"/>
    </reaction>
</comment>
<dbReference type="InterPro" id="IPR007867">
    <property type="entry name" value="GMC_OxRtase_C"/>
</dbReference>
<comment type="subcellular location">
    <subcellularLocation>
        <location evidence="2">Secreted</location>
    </subcellularLocation>
</comment>
<evidence type="ECO:0000256" key="9">
    <source>
        <dbReference type="ARBA" id="ARBA00034010"/>
    </source>
</evidence>
<dbReference type="PROSITE" id="PS00624">
    <property type="entry name" value="GMC_OXRED_2"/>
    <property type="match status" value="1"/>
</dbReference>
<accession>A0A5C3M692</accession>
<evidence type="ECO:0000259" key="15">
    <source>
        <dbReference type="PROSITE" id="PS00623"/>
    </source>
</evidence>
<evidence type="ECO:0000256" key="1">
    <source>
        <dbReference type="ARBA" id="ARBA00001974"/>
    </source>
</evidence>
<comment type="catalytic activity">
    <reaction evidence="12">
        <text>a pyranoside + acceptor = a pyranosid-3,4-diulose + reduced acceptor.</text>
        <dbReference type="EC" id="1.1.99.29"/>
    </reaction>
</comment>
<dbReference type="PANTHER" id="PTHR11552:SF78">
    <property type="entry name" value="GLUCOSE-METHANOL-CHOLINE OXIDOREDUCTASE N-TERMINAL DOMAIN-CONTAINING PROTEIN"/>
    <property type="match status" value="1"/>
</dbReference>
<feature type="domain" description="Glucose-methanol-choline oxidoreductase N-terminal" evidence="16">
    <location>
        <begin position="277"/>
        <end position="291"/>
    </location>
</feature>
<gene>
    <name evidence="17" type="ORF">BDQ12DRAFT_235015</name>
</gene>
<organism evidence="17 18">
    <name type="scientific">Crucibulum laeve</name>
    <dbReference type="NCBI Taxonomy" id="68775"/>
    <lineage>
        <taxon>Eukaryota</taxon>
        <taxon>Fungi</taxon>
        <taxon>Dikarya</taxon>
        <taxon>Basidiomycota</taxon>
        <taxon>Agaricomycotina</taxon>
        <taxon>Agaricomycetes</taxon>
        <taxon>Agaricomycetidae</taxon>
        <taxon>Agaricales</taxon>
        <taxon>Agaricineae</taxon>
        <taxon>Nidulariaceae</taxon>
        <taxon>Crucibulum</taxon>
    </lineage>
</organism>
<comment type="catalytic activity">
    <reaction evidence="8">
        <text>pyranose + acceptor = pyranos-2-ulose + reduced acceptor.</text>
        <dbReference type="EC" id="1.1.99.29"/>
    </reaction>
</comment>
<dbReference type="EMBL" id="ML213612">
    <property type="protein sequence ID" value="TFK36631.1"/>
    <property type="molecule type" value="Genomic_DNA"/>
</dbReference>
<evidence type="ECO:0000313" key="18">
    <source>
        <dbReference type="Proteomes" id="UP000308652"/>
    </source>
</evidence>
<sequence length="582" mass="64007">MASMATDIEYDIVFAGGGASGCLIAGRLAAADPSLKILILEAGEHTLNLPAHTQPVRFFTHLQPGSTTVSFNVSKPSPYVNGRSIVTPSGRCLGGGSSVNFTMYTRAAASDYDDWETKFGNEGWSSRELIPLLKKTETYEVTPNLPTHGYSGPLKVSFGGAYTNIGKQFLEAATTYDKTRGFTEDINGLVKCNEYGRWEKWIDSETGHRSDVPHHFIYNQTENKNLHIMTGKRVKRVIFEGDRAVGVEYVNDTTINPDTEQTVHIARAAKLVVISAGAFGSPTILERSGIGSADILQRVGVEVKADLPGVGENYQDHNVLFVPYLASEDAETLDGLFSGDKDAEEENLKLYEHGKGFIAHNGLDAGIKMRPNEEDLKILGPAFEERWKTFFADAPDKPVVWIGTVSGYLGDHSIAPLRKYYSVGFFNEYPASMGNVHIKSADDANAPHDFDANFLSDPADLVILKWGYKKSREFARRMGVFRGEYLPAHPPFSESGEAKGIKDASQPVDASKPDVFYEDEDERILEEYLRNYTQTSWHSLGTCAMKPRSQGGVVDDQLDVYGVNGLKVADLDLSSKCGCQHL</sequence>
<keyword evidence="14" id="KW-0285">Flavoprotein</keyword>
<dbReference type="SUPFAM" id="SSF51905">
    <property type="entry name" value="FAD/NAD(P)-binding domain"/>
    <property type="match status" value="1"/>
</dbReference>
<keyword evidence="18" id="KW-1185">Reference proteome</keyword>
<dbReference type="PIRSF" id="PIRSF000137">
    <property type="entry name" value="Alcohol_oxidase"/>
    <property type="match status" value="1"/>
</dbReference>
<feature type="binding site" evidence="13">
    <location>
        <begin position="537"/>
        <end position="538"/>
    </location>
    <ligand>
        <name>FAD</name>
        <dbReference type="ChEBI" id="CHEBI:57692"/>
    </ligand>
</feature>
<dbReference type="InterPro" id="IPR000172">
    <property type="entry name" value="GMC_OxRdtase_N"/>
</dbReference>
<feature type="binding site" evidence="13">
    <location>
        <position position="234"/>
    </location>
    <ligand>
        <name>FAD</name>
        <dbReference type="ChEBI" id="CHEBI:57692"/>
    </ligand>
</feature>
<dbReference type="Pfam" id="PF05199">
    <property type="entry name" value="GMC_oxred_C"/>
    <property type="match status" value="1"/>
</dbReference>
<evidence type="ECO:0000256" key="13">
    <source>
        <dbReference type="PIRSR" id="PIRSR000137-2"/>
    </source>
</evidence>
<evidence type="ECO:0000313" key="17">
    <source>
        <dbReference type="EMBL" id="TFK36631.1"/>
    </source>
</evidence>
<comment type="similarity">
    <text evidence="3 14">Belongs to the GMC oxidoreductase family.</text>
</comment>
<dbReference type="InterPro" id="IPR012132">
    <property type="entry name" value="GMC_OxRdtase"/>
</dbReference>
<dbReference type="GO" id="GO:0033718">
    <property type="term" value="F:pyranose dehydrogenase (acceptor) activity"/>
    <property type="evidence" value="ECO:0007669"/>
    <property type="project" value="UniProtKB-EC"/>
</dbReference>
<dbReference type="GO" id="GO:0005576">
    <property type="term" value="C:extracellular region"/>
    <property type="evidence" value="ECO:0007669"/>
    <property type="project" value="UniProtKB-SubCell"/>
</dbReference>
<evidence type="ECO:0000256" key="7">
    <source>
        <dbReference type="ARBA" id="ARBA00024699"/>
    </source>
</evidence>
<protein>
    <recommendedName>
        <fullName evidence="5">pyranose dehydrogenase (acceptor)</fullName>
        <ecNumber evidence="5">1.1.99.29</ecNumber>
    </recommendedName>
</protein>
<dbReference type="Gene3D" id="3.30.560.10">
    <property type="entry name" value="Glucose Oxidase, domain 3"/>
    <property type="match status" value="1"/>
</dbReference>
<dbReference type="GO" id="GO:0050660">
    <property type="term" value="F:flavin adenine dinucleotide binding"/>
    <property type="evidence" value="ECO:0007669"/>
    <property type="project" value="InterPro"/>
</dbReference>